<gene>
    <name evidence="1" type="ORF">RAE19_11735</name>
</gene>
<dbReference type="EMBL" id="JAVBIK010000001">
    <property type="protein sequence ID" value="MDT7519374.1"/>
    <property type="molecule type" value="Genomic_DNA"/>
</dbReference>
<evidence type="ECO:0000313" key="2">
    <source>
        <dbReference type="Proteomes" id="UP001321700"/>
    </source>
</evidence>
<proteinExistence type="predicted"/>
<evidence type="ECO:0000313" key="1">
    <source>
        <dbReference type="EMBL" id="MDT7519374.1"/>
    </source>
</evidence>
<protein>
    <submittedName>
        <fullName evidence="1">Uncharacterized protein</fullName>
    </submittedName>
</protein>
<keyword evidence="2" id="KW-1185">Reference proteome</keyword>
<dbReference type="RefSeq" id="WP_313875055.1">
    <property type="nucleotide sequence ID" value="NZ_JAVBIK010000001.1"/>
</dbReference>
<comment type="caution">
    <text evidence="1">The sequence shown here is derived from an EMBL/GenBank/DDBJ whole genome shotgun (WGS) entry which is preliminary data.</text>
</comment>
<dbReference type="Proteomes" id="UP001321700">
    <property type="component" value="Unassembled WGS sequence"/>
</dbReference>
<name>A0ABU3KQ49_9BURK</name>
<sequence length="82" mass="9361">MKIEKITGQIFTYPTWRSVDSDGHSHPGAESQPKMALLTLQADTGDRVMHELIDAEMWFVNLSNTSLCWDKEHEPALYLVDL</sequence>
<accession>A0ABU3KQ49</accession>
<reference evidence="1 2" key="1">
    <citation type="submission" date="2023-08" db="EMBL/GenBank/DDBJ databases">
        <title>Rhodoferax potami sp. nov. and Rhodoferax mekongensis sp. nov., isolated from the Mekong River in Thailand.</title>
        <authorList>
            <person name="Kitikhun S."/>
            <person name="Charoenyingcharoen P."/>
            <person name="Siriarchawattana P."/>
            <person name="Likhitrattanapisal S."/>
            <person name="Nilsakha T."/>
            <person name="Chanpet A."/>
            <person name="Rattanawaree P."/>
            <person name="Ingsriswang S."/>
        </authorList>
    </citation>
    <scope>NUCLEOTIDE SEQUENCE [LARGE SCALE GENOMIC DNA]</scope>
    <source>
        <strain evidence="1 2">TBRC 17660</strain>
    </source>
</reference>
<organism evidence="1 2">
    <name type="scientific">Rhodoferax potami</name>
    <dbReference type="NCBI Taxonomy" id="3068338"/>
    <lineage>
        <taxon>Bacteria</taxon>
        <taxon>Pseudomonadati</taxon>
        <taxon>Pseudomonadota</taxon>
        <taxon>Betaproteobacteria</taxon>
        <taxon>Burkholderiales</taxon>
        <taxon>Comamonadaceae</taxon>
        <taxon>Rhodoferax</taxon>
    </lineage>
</organism>